<dbReference type="AlphaFoldDB" id="A0A371IB44"/>
<keyword evidence="2" id="KW-1185">Reference proteome</keyword>
<evidence type="ECO:0000313" key="2">
    <source>
        <dbReference type="Proteomes" id="UP000257109"/>
    </source>
</evidence>
<proteinExistence type="predicted"/>
<dbReference type="EMBL" id="QJKJ01000500">
    <property type="protein sequence ID" value="RDY12263.1"/>
    <property type="molecule type" value="Genomic_DNA"/>
</dbReference>
<dbReference type="Pfam" id="PF08284">
    <property type="entry name" value="RVP_2"/>
    <property type="match status" value="1"/>
</dbReference>
<evidence type="ECO:0000313" key="1">
    <source>
        <dbReference type="EMBL" id="RDY12263.1"/>
    </source>
</evidence>
<gene>
    <name evidence="1" type="ORF">CR513_02963</name>
</gene>
<comment type="caution">
    <text evidence="1">The sequence shown here is derived from an EMBL/GenBank/DDBJ whole genome shotgun (WGS) entry which is preliminary data.</text>
</comment>
<feature type="non-terminal residue" evidence="1">
    <location>
        <position position="1"/>
    </location>
</feature>
<dbReference type="OrthoDB" id="1749844at2759"/>
<reference evidence="1" key="1">
    <citation type="submission" date="2018-05" db="EMBL/GenBank/DDBJ databases">
        <title>Draft genome of Mucuna pruriens seed.</title>
        <authorList>
            <person name="Nnadi N.E."/>
            <person name="Vos R."/>
            <person name="Hasami M.H."/>
            <person name="Devisetty U.K."/>
            <person name="Aguiy J.C."/>
        </authorList>
    </citation>
    <scope>NUCLEOTIDE SEQUENCE [LARGE SCALE GENOMIC DNA]</scope>
    <source>
        <strain evidence="1">JCA_2017</strain>
    </source>
</reference>
<name>A0A371IB44_MUCPR</name>
<organism evidence="1 2">
    <name type="scientific">Mucuna pruriens</name>
    <name type="common">Velvet bean</name>
    <name type="synonym">Dolichos pruriens</name>
    <dbReference type="NCBI Taxonomy" id="157652"/>
    <lineage>
        <taxon>Eukaryota</taxon>
        <taxon>Viridiplantae</taxon>
        <taxon>Streptophyta</taxon>
        <taxon>Embryophyta</taxon>
        <taxon>Tracheophyta</taxon>
        <taxon>Spermatophyta</taxon>
        <taxon>Magnoliopsida</taxon>
        <taxon>eudicotyledons</taxon>
        <taxon>Gunneridae</taxon>
        <taxon>Pentapetalae</taxon>
        <taxon>rosids</taxon>
        <taxon>fabids</taxon>
        <taxon>Fabales</taxon>
        <taxon>Fabaceae</taxon>
        <taxon>Papilionoideae</taxon>
        <taxon>50 kb inversion clade</taxon>
        <taxon>NPAAA clade</taxon>
        <taxon>indigoferoid/millettioid clade</taxon>
        <taxon>Phaseoleae</taxon>
        <taxon>Mucuna</taxon>
    </lineage>
</organism>
<sequence length="240" mass="27329">MRAMKPIPIRKVFAMSGAVAFRSKNLVLGEYITTGELLVVLYDLGATHSFISYDCAHKLSLPTYLLSFDLLVSTPTATPVVSFSIKFDLFPLVQPRCHLKNELVVFQAYHQRLMQLQIHLITKISKMEIGFQDHVINYARNTLTFSNPKDIEFISANQAKDVLDDGAQWYVILSFLRVKGASKLDFVEVVKDFHKVFLEEVFDLPLLREVEFSIYLISEVGFVSIAPCMMTPTELTELKK</sequence>
<protein>
    <submittedName>
        <fullName evidence="1">Uncharacterized protein</fullName>
    </submittedName>
</protein>
<dbReference type="Proteomes" id="UP000257109">
    <property type="component" value="Unassembled WGS sequence"/>
</dbReference>
<accession>A0A371IB44</accession>